<feature type="non-terminal residue" evidence="1">
    <location>
        <position position="64"/>
    </location>
</feature>
<evidence type="ECO:0000313" key="1">
    <source>
        <dbReference type="EMBL" id="KAK7508084.1"/>
    </source>
</evidence>
<comment type="caution">
    <text evidence="1">The sequence shown here is derived from an EMBL/GenBank/DDBJ whole genome shotgun (WGS) entry which is preliminary data.</text>
</comment>
<gene>
    <name evidence="1" type="ORF">BaRGS_00000323</name>
</gene>
<sequence>MVPCVEKLLGMLQSLCGFRLKNVTASSKQQGVKITSETKVKPFRTHLTAKNLVRVCRAQITRSK</sequence>
<keyword evidence="2" id="KW-1185">Reference proteome</keyword>
<accession>A0ABD0M8C1</accession>
<organism evidence="1 2">
    <name type="scientific">Batillaria attramentaria</name>
    <dbReference type="NCBI Taxonomy" id="370345"/>
    <lineage>
        <taxon>Eukaryota</taxon>
        <taxon>Metazoa</taxon>
        <taxon>Spiralia</taxon>
        <taxon>Lophotrochozoa</taxon>
        <taxon>Mollusca</taxon>
        <taxon>Gastropoda</taxon>
        <taxon>Caenogastropoda</taxon>
        <taxon>Sorbeoconcha</taxon>
        <taxon>Cerithioidea</taxon>
        <taxon>Batillariidae</taxon>
        <taxon>Batillaria</taxon>
    </lineage>
</organism>
<evidence type="ECO:0000313" key="2">
    <source>
        <dbReference type="Proteomes" id="UP001519460"/>
    </source>
</evidence>
<dbReference type="Proteomes" id="UP001519460">
    <property type="component" value="Unassembled WGS sequence"/>
</dbReference>
<protein>
    <submittedName>
        <fullName evidence="1">Uncharacterized protein</fullName>
    </submittedName>
</protein>
<dbReference type="EMBL" id="JACVVK020000002">
    <property type="protein sequence ID" value="KAK7508084.1"/>
    <property type="molecule type" value="Genomic_DNA"/>
</dbReference>
<proteinExistence type="predicted"/>
<name>A0ABD0M8C1_9CAEN</name>
<reference evidence="1 2" key="1">
    <citation type="journal article" date="2023" name="Sci. Data">
        <title>Genome assembly of the Korean intertidal mud-creeper Batillaria attramentaria.</title>
        <authorList>
            <person name="Patra A.K."/>
            <person name="Ho P.T."/>
            <person name="Jun S."/>
            <person name="Lee S.J."/>
            <person name="Kim Y."/>
            <person name="Won Y.J."/>
        </authorList>
    </citation>
    <scope>NUCLEOTIDE SEQUENCE [LARGE SCALE GENOMIC DNA]</scope>
    <source>
        <strain evidence="1">Wonlab-2016</strain>
    </source>
</reference>
<dbReference type="AlphaFoldDB" id="A0ABD0M8C1"/>